<dbReference type="Proteomes" id="UP000247772">
    <property type="component" value="Unassembled WGS sequence"/>
</dbReference>
<dbReference type="Pfam" id="PF02515">
    <property type="entry name" value="CoA_transf_3"/>
    <property type="match status" value="1"/>
</dbReference>
<accession>A0A2V4TPI5</accession>
<dbReference type="Gene3D" id="3.40.50.10540">
    <property type="entry name" value="Crotonobetainyl-coa:carnitine coa-transferase, domain 1"/>
    <property type="match status" value="1"/>
</dbReference>
<comment type="caution">
    <text evidence="2">The sequence shown here is derived from an EMBL/GenBank/DDBJ whole genome shotgun (WGS) entry which is preliminary data.</text>
</comment>
<dbReference type="InterPro" id="IPR044855">
    <property type="entry name" value="CoA-Trfase_III_dom3_sf"/>
</dbReference>
<evidence type="ECO:0000313" key="2">
    <source>
        <dbReference type="EMBL" id="PYE17837.1"/>
    </source>
</evidence>
<protein>
    <submittedName>
        <fullName evidence="2">CoA:oxalate CoA-transferase</fullName>
    </submittedName>
</protein>
<evidence type="ECO:0000313" key="3">
    <source>
        <dbReference type="Proteomes" id="UP000247772"/>
    </source>
</evidence>
<dbReference type="NCBIfam" id="NF008511">
    <property type="entry name" value="PRK11430.1"/>
    <property type="match status" value="1"/>
</dbReference>
<dbReference type="OrthoDB" id="5294844at2"/>
<sequence>MDASSAAKTRPDGPFSDVLVIDLTHVLNGPFGTNILTDLGARVIKVEQPGHGDDTRLLGPFVDDQSLYFSFVNRGKESIVLDLKAEGDREIFLNMVRQADVLAENYRPGTMQRLGFSYEELSRINPRLIYASSSGFGQTGPMATYPAYDTIVQAMSGIIDATGFPDGPPTRVGTSLSDLCGGIFMFSGIASALYDREKTGKGAHIDVAMFDATLAFLEHGFMSYVATGKAPGRIGNRHPYMAPFDIYEARDRQFVICAGNDSLFLKLCNAIGRPELITDARFSDNHHRMEHAAALKEALEVTLRAEDAAHWLQVIHEAGVPVGPLLDIAEAAALPQTAARNMVIEAGGVKMPGNPIKLSSYADPSVRPGAPALDQHGTALRAEFKTDGASSSAQEGS</sequence>
<dbReference type="AlphaFoldDB" id="A0A2V4TPI5"/>
<dbReference type="PANTHER" id="PTHR48207:SF3">
    <property type="entry name" value="SUCCINATE--HYDROXYMETHYLGLUTARATE COA-TRANSFERASE"/>
    <property type="match status" value="1"/>
</dbReference>
<dbReference type="GO" id="GO:0008410">
    <property type="term" value="F:CoA-transferase activity"/>
    <property type="evidence" value="ECO:0007669"/>
    <property type="project" value="TreeGrafter"/>
</dbReference>
<dbReference type="RefSeq" id="WP_110856693.1">
    <property type="nucleotide sequence ID" value="NZ_QJSQ01000024.1"/>
</dbReference>
<name>A0A2V4TPI5_9BURK</name>
<dbReference type="PANTHER" id="PTHR48207">
    <property type="entry name" value="SUCCINATE--HYDROXYMETHYLGLUTARATE COA-TRANSFERASE"/>
    <property type="match status" value="1"/>
</dbReference>
<gene>
    <name evidence="2" type="ORF">C7410_12491</name>
</gene>
<dbReference type="InterPro" id="IPR050483">
    <property type="entry name" value="CoA-transferase_III_domain"/>
</dbReference>
<dbReference type="InterPro" id="IPR003673">
    <property type="entry name" value="CoA-Trfase_fam_III"/>
</dbReference>
<dbReference type="InterPro" id="IPR023606">
    <property type="entry name" value="CoA-Trfase_III_dom_1_sf"/>
</dbReference>
<dbReference type="EMBL" id="QJSQ01000024">
    <property type="protein sequence ID" value="PYE17837.1"/>
    <property type="molecule type" value="Genomic_DNA"/>
</dbReference>
<evidence type="ECO:0000256" key="1">
    <source>
        <dbReference type="ARBA" id="ARBA00022679"/>
    </source>
</evidence>
<reference evidence="2 3" key="1">
    <citation type="submission" date="2018-06" db="EMBL/GenBank/DDBJ databases">
        <title>Genomic Encyclopedia of Type Strains, Phase IV (KMG-V): Genome sequencing to study the core and pangenomes of soil and plant-associated prokaryotes.</title>
        <authorList>
            <person name="Whitman W."/>
        </authorList>
    </citation>
    <scope>NUCLEOTIDE SEQUENCE [LARGE SCALE GENOMIC DNA]</scope>
    <source>
        <strain evidence="2 3">SRCL-318</strain>
    </source>
</reference>
<keyword evidence="1 2" id="KW-0808">Transferase</keyword>
<dbReference type="Gene3D" id="3.30.1540.10">
    <property type="entry name" value="formyl-coa transferase, domain 3"/>
    <property type="match status" value="1"/>
</dbReference>
<proteinExistence type="predicted"/>
<dbReference type="SUPFAM" id="SSF89796">
    <property type="entry name" value="CoA-transferase family III (CaiB/BaiF)"/>
    <property type="match status" value="1"/>
</dbReference>
<organism evidence="2 3">
    <name type="scientific">Paraburkholderia silvatlantica</name>
    <dbReference type="NCBI Taxonomy" id="321895"/>
    <lineage>
        <taxon>Bacteria</taxon>
        <taxon>Pseudomonadati</taxon>
        <taxon>Pseudomonadota</taxon>
        <taxon>Betaproteobacteria</taxon>
        <taxon>Burkholderiales</taxon>
        <taxon>Burkholderiaceae</taxon>
        <taxon>Paraburkholderia</taxon>
    </lineage>
</organism>